<dbReference type="AlphaFoldDB" id="A0A1M5QE93"/>
<dbReference type="InterPro" id="IPR011050">
    <property type="entry name" value="Pectin_lyase_fold/virulence"/>
</dbReference>
<reference evidence="2 3" key="1">
    <citation type="submission" date="2016-11" db="EMBL/GenBank/DDBJ databases">
        <authorList>
            <person name="Jaros S."/>
            <person name="Januszkiewicz K."/>
            <person name="Wedrychowicz H."/>
        </authorList>
    </citation>
    <scope>NUCLEOTIDE SEQUENCE [LARGE SCALE GENOMIC DNA]</scope>
    <source>
        <strain evidence="2 3">DSM 45408</strain>
    </source>
</reference>
<dbReference type="Pfam" id="PF13229">
    <property type="entry name" value="Beta_helix"/>
    <property type="match status" value="1"/>
</dbReference>
<gene>
    <name evidence="2" type="ORF">SAMN05444351_4103</name>
</gene>
<dbReference type="Gene3D" id="2.160.20.10">
    <property type="entry name" value="Single-stranded right-handed beta-helix, Pectin lyase-like"/>
    <property type="match status" value="1"/>
</dbReference>
<dbReference type="Proteomes" id="UP000184471">
    <property type="component" value="Unassembled WGS sequence"/>
</dbReference>
<accession>A0A1M5QE93</accession>
<dbReference type="STRING" id="1070870.SAMN05444351_4103"/>
<protein>
    <submittedName>
        <fullName evidence="2">Right handed beta helix region</fullName>
    </submittedName>
</protein>
<evidence type="ECO:0000259" key="1">
    <source>
        <dbReference type="Pfam" id="PF13229"/>
    </source>
</evidence>
<evidence type="ECO:0000313" key="2">
    <source>
        <dbReference type="EMBL" id="SHH12166.1"/>
    </source>
</evidence>
<sequence length="447" mass="46505">MDATTTTRPRSRGRAVRALAVAGAGALLLAALPGVASAEGGGGRTWDVHPGQSIQAAVDAARSGDTIRIAPGTYTEAVCIENKGLTIQGAGRERTVIRWDRATTNAQIAKRTCWDLTDAVDQEDAPGVADNVSALFFLNPDKPVTVRDLQTVDHTANGISAWNANGFTVTGTKGVGHDRYGIIAGNSRNIHIVGNVEQGVDRAGTGQAPDAGTAGISVGDSADSRSFIAANRVRGYNLGIFLRESSGGRVDANHLSGNCIGILTFDDAATEIPGSPANVEGGDWRITANVSTANNRWCLQGRAGDQRISGVGMAVVNAANVKLTANVIRDNVPTLPPAQFIPPMAPALTFPSAGLTLLTFTPPAGTDPNPDDDIPGLLTDIRVVGNWFGDNKAYVPGQGAPTRVQMDVFRGAPTPNTPFGPTGPIDFRGNRCDASIPPEWCGAPYPS</sequence>
<keyword evidence="3" id="KW-1185">Reference proteome</keyword>
<dbReference type="InterPro" id="IPR012334">
    <property type="entry name" value="Pectin_lyas_fold"/>
</dbReference>
<evidence type="ECO:0000313" key="3">
    <source>
        <dbReference type="Proteomes" id="UP000184471"/>
    </source>
</evidence>
<name>A0A1M5QE93_9ACTN</name>
<proteinExistence type="predicted"/>
<dbReference type="InterPro" id="IPR006311">
    <property type="entry name" value="TAT_signal"/>
</dbReference>
<dbReference type="RefSeq" id="WP_139253073.1">
    <property type="nucleotide sequence ID" value="NZ_FQVX01000004.1"/>
</dbReference>
<feature type="domain" description="Right handed beta helix" evidence="1">
    <location>
        <begin position="157"/>
        <end position="332"/>
    </location>
</feature>
<dbReference type="InterPro" id="IPR039448">
    <property type="entry name" value="Beta_helix"/>
</dbReference>
<dbReference type="OrthoDB" id="339817at2"/>
<dbReference type="SUPFAM" id="SSF51126">
    <property type="entry name" value="Pectin lyase-like"/>
    <property type="match status" value="1"/>
</dbReference>
<dbReference type="EMBL" id="FQVX01000004">
    <property type="protein sequence ID" value="SHH12166.1"/>
    <property type="molecule type" value="Genomic_DNA"/>
</dbReference>
<organism evidence="2 3">
    <name type="scientific">Geodermatophilus nigrescens</name>
    <dbReference type="NCBI Taxonomy" id="1070870"/>
    <lineage>
        <taxon>Bacteria</taxon>
        <taxon>Bacillati</taxon>
        <taxon>Actinomycetota</taxon>
        <taxon>Actinomycetes</taxon>
        <taxon>Geodermatophilales</taxon>
        <taxon>Geodermatophilaceae</taxon>
        <taxon>Geodermatophilus</taxon>
    </lineage>
</organism>
<dbReference type="PROSITE" id="PS51318">
    <property type="entry name" value="TAT"/>
    <property type="match status" value="1"/>
</dbReference>